<dbReference type="AlphaFoldDB" id="A0A5C3L438"/>
<evidence type="ECO:0000256" key="1">
    <source>
        <dbReference type="SAM" id="MobiDB-lite"/>
    </source>
</evidence>
<dbReference type="SUPFAM" id="SSF81383">
    <property type="entry name" value="F-box domain"/>
    <property type="match status" value="1"/>
</dbReference>
<reference evidence="3 4" key="1">
    <citation type="journal article" date="2019" name="Nat. Ecol. Evol.">
        <title>Megaphylogeny resolves global patterns of mushroom evolution.</title>
        <authorList>
            <person name="Varga T."/>
            <person name="Krizsan K."/>
            <person name="Foldi C."/>
            <person name="Dima B."/>
            <person name="Sanchez-Garcia M."/>
            <person name="Sanchez-Ramirez S."/>
            <person name="Szollosi G.J."/>
            <person name="Szarkandi J.G."/>
            <person name="Papp V."/>
            <person name="Albert L."/>
            <person name="Andreopoulos W."/>
            <person name="Angelini C."/>
            <person name="Antonin V."/>
            <person name="Barry K.W."/>
            <person name="Bougher N.L."/>
            <person name="Buchanan P."/>
            <person name="Buyck B."/>
            <person name="Bense V."/>
            <person name="Catcheside P."/>
            <person name="Chovatia M."/>
            <person name="Cooper J."/>
            <person name="Damon W."/>
            <person name="Desjardin D."/>
            <person name="Finy P."/>
            <person name="Geml J."/>
            <person name="Haridas S."/>
            <person name="Hughes K."/>
            <person name="Justo A."/>
            <person name="Karasinski D."/>
            <person name="Kautmanova I."/>
            <person name="Kiss B."/>
            <person name="Kocsube S."/>
            <person name="Kotiranta H."/>
            <person name="LaButti K.M."/>
            <person name="Lechner B.E."/>
            <person name="Liimatainen K."/>
            <person name="Lipzen A."/>
            <person name="Lukacs Z."/>
            <person name="Mihaltcheva S."/>
            <person name="Morgado L.N."/>
            <person name="Niskanen T."/>
            <person name="Noordeloos M.E."/>
            <person name="Ohm R.A."/>
            <person name="Ortiz-Santana B."/>
            <person name="Ovrebo C."/>
            <person name="Racz N."/>
            <person name="Riley R."/>
            <person name="Savchenko A."/>
            <person name="Shiryaev A."/>
            <person name="Soop K."/>
            <person name="Spirin V."/>
            <person name="Szebenyi C."/>
            <person name="Tomsovsky M."/>
            <person name="Tulloss R.E."/>
            <person name="Uehling J."/>
            <person name="Grigoriev I.V."/>
            <person name="Vagvolgyi C."/>
            <person name="Papp T."/>
            <person name="Martin F.M."/>
            <person name="Miettinen O."/>
            <person name="Hibbett D.S."/>
            <person name="Nagy L.G."/>
        </authorList>
    </citation>
    <scope>NUCLEOTIDE SEQUENCE [LARGE SCALE GENOMIC DNA]</scope>
    <source>
        <strain evidence="3 4">CBS 121175</strain>
    </source>
</reference>
<accession>A0A5C3L438</accession>
<dbReference type="PROSITE" id="PS50181">
    <property type="entry name" value="FBOX"/>
    <property type="match status" value="1"/>
</dbReference>
<dbReference type="SMART" id="SM00256">
    <property type="entry name" value="FBOX"/>
    <property type="match status" value="1"/>
</dbReference>
<dbReference type="InterPro" id="IPR036047">
    <property type="entry name" value="F-box-like_dom_sf"/>
</dbReference>
<dbReference type="InterPro" id="IPR001810">
    <property type="entry name" value="F-box_dom"/>
</dbReference>
<evidence type="ECO:0000313" key="4">
    <source>
        <dbReference type="Proteomes" id="UP000307440"/>
    </source>
</evidence>
<protein>
    <recommendedName>
        <fullName evidence="2">F-box domain-containing protein</fullName>
    </recommendedName>
</protein>
<dbReference type="Pfam" id="PF00646">
    <property type="entry name" value="F-box"/>
    <property type="match status" value="1"/>
</dbReference>
<proteinExistence type="predicted"/>
<dbReference type="EMBL" id="ML210165">
    <property type="protein sequence ID" value="TFK27343.1"/>
    <property type="molecule type" value="Genomic_DNA"/>
</dbReference>
<name>A0A5C3L438_COPMA</name>
<feature type="region of interest" description="Disordered" evidence="1">
    <location>
        <begin position="1"/>
        <end position="33"/>
    </location>
</feature>
<feature type="compositionally biased region" description="Basic residues" evidence="1">
    <location>
        <begin position="1"/>
        <end position="12"/>
    </location>
</feature>
<keyword evidence="4" id="KW-1185">Reference proteome</keyword>
<sequence length="478" mass="55140">MPTKAANKRKRPTKDANAVPKRARKNEPEPARSQRLEAFLNMPEDVFNEITQHLDPRDLLSLSKTSKGFRSVAFVPSRKSFGRFQRDCVQRAHVNIKCDDIPKKIKALYDMKLLDVVWNAAALGLAKPVPQKPKAPRKLKEWWAHEETVKRLLKEHEEANDKEEWMKNKTAELFACEKASFSDEETWKQWMTKEKTYIVEGRKKVIMSKLADLGWSEELQDSELVERVWSAACKMLNNEVIDKAWAKGKNELQDVLLENRREKMLKQRRIAIHERTALLQVIYDEYTGRHPANEVIAPLHVVKKHEPAFERYIANTPIEVAEADVSKALKELVNQRVPELSKQWLQMMDEWLQMISGGTNKLPLNMSLAKMFFTCDCGSVMQYSAVFIHECVANELTHDDGGRAIQILELVGKDSTTTTVDDMDALDPVFECLECADRYGTQTTRTLLNWRGAVRHLLKCQDRKTRELKLKLLQSNLS</sequence>
<dbReference type="CDD" id="cd22150">
    <property type="entry name" value="F-box_CeFBXA-like"/>
    <property type="match status" value="1"/>
</dbReference>
<evidence type="ECO:0000313" key="3">
    <source>
        <dbReference type="EMBL" id="TFK27343.1"/>
    </source>
</evidence>
<feature type="domain" description="F-box" evidence="2">
    <location>
        <begin position="36"/>
        <end position="84"/>
    </location>
</feature>
<evidence type="ECO:0000259" key="2">
    <source>
        <dbReference type="PROSITE" id="PS50181"/>
    </source>
</evidence>
<gene>
    <name evidence="3" type="ORF">FA15DRAFT_653625</name>
</gene>
<dbReference type="STRING" id="230819.A0A5C3L438"/>
<dbReference type="OrthoDB" id="3050033at2759"/>
<organism evidence="3 4">
    <name type="scientific">Coprinopsis marcescibilis</name>
    <name type="common">Agaric fungus</name>
    <name type="synonym">Psathyrella marcescibilis</name>
    <dbReference type="NCBI Taxonomy" id="230819"/>
    <lineage>
        <taxon>Eukaryota</taxon>
        <taxon>Fungi</taxon>
        <taxon>Dikarya</taxon>
        <taxon>Basidiomycota</taxon>
        <taxon>Agaricomycotina</taxon>
        <taxon>Agaricomycetes</taxon>
        <taxon>Agaricomycetidae</taxon>
        <taxon>Agaricales</taxon>
        <taxon>Agaricineae</taxon>
        <taxon>Psathyrellaceae</taxon>
        <taxon>Coprinopsis</taxon>
    </lineage>
</organism>
<dbReference type="Proteomes" id="UP000307440">
    <property type="component" value="Unassembled WGS sequence"/>
</dbReference>